<evidence type="ECO:0000313" key="26">
    <source>
        <dbReference type="EMBL" id="KAF7262557.1"/>
    </source>
</evidence>
<keyword evidence="2" id="KW-1003">Cell membrane</keyword>
<dbReference type="GO" id="GO:0004972">
    <property type="term" value="F:NMDA glutamate receptor activity"/>
    <property type="evidence" value="ECO:0007669"/>
    <property type="project" value="UniProtKB-ARBA"/>
</dbReference>
<dbReference type="InterPro" id="IPR001320">
    <property type="entry name" value="Iontro_rcpt_C"/>
</dbReference>
<organism evidence="26 27">
    <name type="scientific">Paragonimus skrjabini miyazakii</name>
    <dbReference type="NCBI Taxonomy" id="59628"/>
    <lineage>
        <taxon>Eukaryota</taxon>
        <taxon>Metazoa</taxon>
        <taxon>Spiralia</taxon>
        <taxon>Lophotrochozoa</taxon>
        <taxon>Platyhelminthes</taxon>
        <taxon>Trematoda</taxon>
        <taxon>Digenea</taxon>
        <taxon>Plagiorchiida</taxon>
        <taxon>Troglotremata</taxon>
        <taxon>Troglotrematidae</taxon>
        <taxon>Paragonimus</taxon>
    </lineage>
</organism>
<evidence type="ECO:0000256" key="2">
    <source>
        <dbReference type="ARBA" id="ARBA00022475"/>
    </source>
</evidence>
<evidence type="ECO:0000256" key="16">
    <source>
        <dbReference type="ARBA" id="ARBA00034099"/>
    </source>
</evidence>
<evidence type="ECO:0000256" key="17">
    <source>
        <dbReference type="ARBA" id="ARBA00034430"/>
    </source>
</evidence>
<feature type="disulfide bond" evidence="21">
    <location>
        <begin position="968"/>
        <end position="1021"/>
    </location>
</feature>
<feature type="site" description="Crucial to convey clamshell closure to channel opening" evidence="20">
    <location>
        <position position="885"/>
    </location>
</feature>
<dbReference type="Gene3D" id="3.40.190.10">
    <property type="entry name" value="Periplasmic binding protein-like II"/>
    <property type="match status" value="3"/>
</dbReference>
<dbReference type="PANTHER" id="PTHR18966">
    <property type="entry name" value="IONOTROPIC GLUTAMATE RECEPTOR"/>
    <property type="match status" value="1"/>
</dbReference>
<feature type="binding site" evidence="19">
    <location>
        <position position="913"/>
    </location>
    <ligand>
        <name>L-glutamate</name>
        <dbReference type="ChEBI" id="CHEBI:29985"/>
    </ligand>
</feature>
<feature type="compositionally biased region" description="Basic and acidic residues" evidence="22">
    <location>
        <begin position="1281"/>
        <end position="1300"/>
    </location>
</feature>
<keyword evidence="8" id="KW-0770">Synapse</keyword>
<feature type="transmembrane region" description="Helical" evidence="23">
    <location>
        <begin position="824"/>
        <end position="842"/>
    </location>
</feature>
<evidence type="ECO:0000313" key="27">
    <source>
        <dbReference type="Proteomes" id="UP000822476"/>
    </source>
</evidence>
<dbReference type="InterPro" id="IPR019594">
    <property type="entry name" value="Glu/Gly-bd"/>
</dbReference>
<keyword evidence="27" id="KW-1185">Reference proteome</keyword>
<evidence type="ECO:0000256" key="21">
    <source>
        <dbReference type="PIRSR" id="PIRSR601508-3"/>
    </source>
</evidence>
<name>A0A8S9ZCV3_9TREM</name>
<sequence length="1430" mass="164056">MRPTRLCLMTLQIGILMHMKTGSVVLSWITKSDSLANNTQLSVGNRLSIEHKTNKNRTDRDWLTVLNPESQFTSELFLTVLERLQRDLINVSTQSFRKMRWKRRVGMHSVRVKLQAFIFEVQIKRLEGSTDAVNHLKQLMNRYAHLPLDPQYTEKVITGYNPLVMQDEVCKEFEDISPDKHVANSFFVVNDVGTFVPRPLHDRLHRLFFQITSALGMPSITWLPNRVGQFELDESQLAIRLEPLTWHVSHALVDFLYAFNWNMVIIVYNEMVSGSNTLVEEMRKRLKERSVPDHPKFFEFELTHELPFTGLNATGYTLCIDPSQRLLHSCIQPLLNILHQIWMADARVVIFNGDFYDLNTLLYIADSLKNTDYAYLNELFDERYVWIFTPSTMSSLTVADSPERDSADNQVIKESTMFRRIPGMFGLICLNDLDRRKKTAELARSVWQKAMIELVYQLTKIYPVQSDSQMDVNSPLMLNYFRQILEKLKPEKLCQQPEHLTWQWGRRMYDIMRSLTFDYRGEKIGFMPNGGMNVSTMYVYNSRTTSGKMDWHKVGTWSMSSKWGRLKSRLRIDGVTWPGGSNSPPKGRPSKLKLRVVTIREKPFVIYNRLQEDGSCDANSIPCKLRPQSIVDMDSPLHETGGTKTGSAQFRSVTTIQLHLGLNTTIMTDRKEYQNTVTAPNVTQYIDGCCSGLTMDLLIELMKDLNEVVDGLWGAWTPDGWNGIIRTLMDHKADMAVTSLKITPNRSQQVEFSVPFLETGIAVIVALREGAISPTAFLKPYDYQSWCVILVFSVHASGAALFIFEWFSPNGLDRGQTVGHRFSLFRSLWLIWSMLFGAAVNADNPRGVASRFLANIWALFALVFLASYTANLAAFMIAKEDFYDLSGMNDWRLQQPWNVKPPFRFATIPSGATEENIKINFPEMAIYMHKFNRSTVEEGLKSLKAGDLDAFLYDANVLDYWASKDENCKLRIVGNLYAMTGYGIGFAKGSRWVEKVNSRILDYQKNGKFQRWKKFWQTGSCRKDAALGNTNKTLGVKNFISAFILLLCGIVICGLVLLIELAIYRYFRSKKNPCLAGNKLCKWMPVCTAAGITNQRFRMRPTEEPKPRKLCSDTDYAHKVEILIRENDALREKLQQLQSLIDITTKPEARCITPERQLLTRPETFITHAGRSRRKLADEGPNTMETSSGAERPSRRPKNTRTGLSQQQMRQQKEKPKIWDVYSKVAVIPIEPTTSMYYKCVHEPTEPLEGEPHAIILPKLSSSPSRRRRFPTPINQPNEKSFARYDQPEKSLKVSTERPSHSSISPKIDENYWLNYGAEEPIYALGPTDHNVVNMPRRRIYPGNVPFGASADCQDRTEHHSPHNFRDTVRKPLSTSGSRRAHRELRFLKTEADEQQIDVIGQNVDREICNNEQVHIGTDFQDTVEKESVL</sequence>
<evidence type="ECO:0000256" key="14">
    <source>
        <dbReference type="ARBA" id="ARBA00023286"/>
    </source>
</evidence>
<evidence type="ECO:0000256" key="4">
    <source>
        <dbReference type="ARBA" id="ARBA00022729"/>
    </source>
</evidence>
<dbReference type="Gene3D" id="3.40.50.2300">
    <property type="match status" value="1"/>
</dbReference>
<feature type="chain" id="PRO_5035742222" description="Ionotropic glutamate receptor C-terminal domain-containing protein" evidence="24">
    <location>
        <begin position="23"/>
        <end position="1430"/>
    </location>
</feature>
<accession>A0A8S9ZCV3</accession>
<feature type="transmembrane region" description="Helical" evidence="23">
    <location>
        <begin position="1039"/>
        <end position="1064"/>
    </location>
</feature>
<keyword evidence="9" id="KW-0406">Ion transport</keyword>
<evidence type="ECO:0000256" key="3">
    <source>
        <dbReference type="ARBA" id="ARBA00022692"/>
    </source>
</evidence>
<evidence type="ECO:0000256" key="10">
    <source>
        <dbReference type="ARBA" id="ARBA00023136"/>
    </source>
</evidence>
<evidence type="ECO:0000256" key="23">
    <source>
        <dbReference type="SAM" id="Phobius"/>
    </source>
</evidence>
<feature type="signal peptide" evidence="24">
    <location>
        <begin position="1"/>
        <end position="22"/>
    </location>
</feature>
<keyword evidence="1" id="KW-0813">Transport</keyword>
<comment type="catalytic activity">
    <reaction evidence="17">
        <text>K(+)(in) = K(+)(out)</text>
        <dbReference type="Rhea" id="RHEA:29463"/>
        <dbReference type="ChEBI" id="CHEBI:29103"/>
    </reaction>
</comment>
<evidence type="ECO:0000256" key="1">
    <source>
        <dbReference type="ARBA" id="ARBA00022448"/>
    </source>
</evidence>
<evidence type="ECO:0000256" key="6">
    <source>
        <dbReference type="ARBA" id="ARBA00022842"/>
    </source>
</evidence>
<proteinExistence type="predicted"/>
<evidence type="ECO:0000256" key="5">
    <source>
        <dbReference type="ARBA" id="ARBA00022837"/>
    </source>
</evidence>
<feature type="region of interest" description="Disordered" evidence="22">
    <location>
        <begin position="1354"/>
        <end position="1380"/>
    </location>
</feature>
<feature type="region of interest" description="Disordered" evidence="22">
    <location>
        <begin position="1169"/>
        <end position="1216"/>
    </location>
</feature>
<dbReference type="PRINTS" id="PR00177">
    <property type="entry name" value="NMDARECEPTOR"/>
</dbReference>
<dbReference type="InterPro" id="IPR028082">
    <property type="entry name" value="Peripla_BP_I"/>
</dbReference>
<evidence type="ECO:0000256" key="7">
    <source>
        <dbReference type="ARBA" id="ARBA00022989"/>
    </source>
</evidence>
<feature type="domain" description="Ionotropic glutamate receptor C-terminal" evidence="25">
    <location>
        <begin position="674"/>
        <end position="1019"/>
    </location>
</feature>
<keyword evidence="7 23" id="KW-1133">Transmembrane helix</keyword>
<keyword evidence="14" id="KW-1071">Ligand-gated ion channel</keyword>
<feature type="region of interest" description="Disordered" evidence="22">
    <location>
        <begin position="1262"/>
        <end position="1304"/>
    </location>
</feature>
<dbReference type="InterPro" id="IPR015683">
    <property type="entry name" value="Ionotropic_Glu_rcpt"/>
</dbReference>
<evidence type="ECO:0000256" key="18">
    <source>
        <dbReference type="ARBA" id="ARBA00036634"/>
    </source>
</evidence>
<feature type="binding site" evidence="19">
    <location>
        <position position="746"/>
    </location>
    <ligand>
        <name>L-glutamate</name>
        <dbReference type="ChEBI" id="CHEBI:29985"/>
    </ligand>
</feature>
<evidence type="ECO:0000256" key="15">
    <source>
        <dbReference type="ARBA" id="ARBA00023303"/>
    </source>
</evidence>
<feature type="site" description="Interaction with the cone snail toxin Con-ikot-ikot" evidence="20">
    <location>
        <position position="918"/>
    </location>
</feature>
<dbReference type="GO" id="GO:0097060">
    <property type="term" value="C:synaptic membrane"/>
    <property type="evidence" value="ECO:0007669"/>
    <property type="project" value="UniProtKB-SubCell"/>
</dbReference>
<dbReference type="SUPFAM" id="SSF53822">
    <property type="entry name" value="Periplasmic binding protein-like I"/>
    <property type="match status" value="1"/>
</dbReference>
<dbReference type="Pfam" id="PF10613">
    <property type="entry name" value="Lig_chan-Glu_bd"/>
    <property type="match status" value="1"/>
</dbReference>
<keyword evidence="15" id="KW-0407">Ion channel</keyword>
<evidence type="ECO:0000256" key="22">
    <source>
        <dbReference type="SAM" id="MobiDB-lite"/>
    </source>
</evidence>
<dbReference type="InterPro" id="IPR001508">
    <property type="entry name" value="Iono_Glu_rcpt_met"/>
</dbReference>
<keyword evidence="13" id="KW-0325">Glycoprotein</keyword>
<feature type="transmembrane region" description="Helical" evidence="23">
    <location>
        <begin position="854"/>
        <end position="878"/>
    </location>
</feature>
<evidence type="ECO:0000256" key="20">
    <source>
        <dbReference type="PIRSR" id="PIRSR601508-2"/>
    </source>
</evidence>
<evidence type="ECO:0000256" key="12">
    <source>
        <dbReference type="ARBA" id="ARBA00023170"/>
    </source>
</evidence>
<keyword evidence="12" id="KW-0675">Receptor</keyword>
<keyword evidence="6" id="KW-0460">Magnesium</keyword>
<keyword evidence="5" id="KW-0106">Calcium</keyword>
<keyword evidence="10 23" id="KW-0472">Membrane</keyword>
<evidence type="ECO:0000256" key="8">
    <source>
        <dbReference type="ARBA" id="ARBA00023018"/>
    </source>
</evidence>
<comment type="catalytic activity">
    <reaction evidence="18">
        <text>Ca(2+)(in) = Ca(2+)(out)</text>
        <dbReference type="Rhea" id="RHEA:29671"/>
        <dbReference type="ChEBI" id="CHEBI:29108"/>
    </reaction>
</comment>
<evidence type="ECO:0000256" key="11">
    <source>
        <dbReference type="ARBA" id="ARBA00023157"/>
    </source>
</evidence>
<keyword evidence="11 21" id="KW-1015">Disulfide bond</keyword>
<dbReference type="Proteomes" id="UP000822476">
    <property type="component" value="Unassembled WGS sequence"/>
</dbReference>
<feature type="compositionally biased region" description="Polar residues" evidence="22">
    <location>
        <begin position="1200"/>
        <end position="1210"/>
    </location>
</feature>
<keyword evidence="3 23" id="KW-0812">Transmembrane</keyword>
<evidence type="ECO:0000256" key="13">
    <source>
        <dbReference type="ARBA" id="ARBA00023180"/>
    </source>
</evidence>
<protein>
    <recommendedName>
        <fullName evidence="25">Ionotropic glutamate receptor C-terminal domain-containing protein</fullName>
    </recommendedName>
</protein>
<evidence type="ECO:0000256" key="24">
    <source>
        <dbReference type="SAM" id="SignalP"/>
    </source>
</evidence>
<evidence type="ECO:0000259" key="25">
    <source>
        <dbReference type="SMART" id="SM00079"/>
    </source>
</evidence>
<dbReference type="SUPFAM" id="SSF53850">
    <property type="entry name" value="Periplasmic binding protein-like II"/>
    <property type="match status" value="1"/>
</dbReference>
<dbReference type="Pfam" id="PF00060">
    <property type="entry name" value="Lig_chan"/>
    <property type="match status" value="1"/>
</dbReference>
<dbReference type="FunFam" id="3.40.190.10:FF:000007">
    <property type="entry name" value="Putative glutamate receptor ionotropic NMDA 2B"/>
    <property type="match status" value="1"/>
</dbReference>
<gene>
    <name evidence="26" type="ORF">EG68_00173</name>
</gene>
<dbReference type="OrthoDB" id="5984008at2759"/>
<feature type="transmembrane region" description="Helical" evidence="23">
    <location>
        <begin position="783"/>
        <end position="804"/>
    </location>
</feature>
<dbReference type="EMBL" id="JTDE01000035">
    <property type="protein sequence ID" value="KAF7262557.1"/>
    <property type="molecule type" value="Genomic_DNA"/>
</dbReference>
<feature type="binding site" evidence="19">
    <location>
        <position position="954"/>
    </location>
    <ligand>
        <name>L-glutamate</name>
        <dbReference type="ChEBI" id="CHEBI:29985"/>
    </ligand>
</feature>
<evidence type="ECO:0000256" key="9">
    <source>
        <dbReference type="ARBA" id="ARBA00023065"/>
    </source>
</evidence>
<dbReference type="Gene3D" id="1.10.287.70">
    <property type="match status" value="1"/>
</dbReference>
<comment type="subcellular location">
    <subcellularLocation>
        <location evidence="16">Synaptic cell membrane</location>
        <topology evidence="16">Multi-pass membrane protein</topology>
    </subcellularLocation>
</comment>
<dbReference type="SMART" id="SM00079">
    <property type="entry name" value="PBPe"/>
    <property type="match status" value="1"/>
</dbReference>
<comment type="caution">
    <text evidence="26">The sequence shown here is derived from an EMBL/GenBank/DDBJ whole genome shotgun (WGS) entry which is preliminary data.</text>
</comment>
<feature type="compositionally biased region" description="Basic and acidic residues" evidence="22">
    <location>
        <begin position="1354"/>
        <end position="1370"/>
    </location>
</feature>
<evidence type="ECO:0000256" key="19">
    <source>
        <dbReference type="PIRSR" id="PIRSR601508-1"/>
    </source>
</evidence>
<reference evidence="26" key="1">
    <citation type="submission" date="2019-07" db="EMBL/GenBank/DDBJ databases">
        <title>Annotation for the trematode Paragonimus miyazaki's.</title>
        <authorList>
            <person name="Choi Y.-J."/>
        </authorList>
    </citation>
    <scope>NUCLEOTIDE SEQUENCE</scope>
    <source>
        <strain evidence="26">Japan</strain>
    </source>
</reference>
<keyword evidence="4 24" id="KW-0732">Signal</keyword>